<reference evidence="2 3" key="1">
    <citation type="submission" date="2018-08" db="EMBL/GenBank/DDBJ databases">
        <title>Genomic Encyclopedia of Archaeal and Bacterial Type Strains, Phase II (KMG-II): from individual species to whole genera.</title>
        <authorList>
            <person name="Goeker M."/>
        </authorList>
    </citation>
    <scope>NUCLEOTIDE SEQUENCE [LARGE SCALE GENOMIC DNA]</scope>
    <source>
        <strain evidence="2 3">DSM 15986</strain>
    </source>
</reference>
<name>A0A3E0D7H6_9BACT</name>
<sequence length="308" mass="34989">MTVDNSNLFQNEITESSSGFTESLESDFVDQMEKEDQLALKKKIFGEIMTGIRRHEEKAKNKTRILHHTKIAASVLLILSLHIGIWQSLKLKEQKYQTGANETLKIELPDGSKALLNSNSILTYSYTWVSGFERKVELNGEAYFDIAKDAESKRFVINEGEVMEVEVLGTEFNFKHQPPVYKLTLIEGSVKLGYQSEGGNSNRMVVPGETIKLNVENHRIESKTIDEPQRLLAWQDRKLRMQNESLEEVLSIVTELYDLELLDQKTPPTSQLISGSLPLTDNPNEVIANIEALFATKIDFNQNSIRVK</sequence>
<proteinExistence type="predicted"/>
<dbReference type="InterPro" id="IPR006860">
    <property type="entry name" value="FecR"/>
</dbReference>
<dbReference type="Gene3D" id="3.55.50.30">
    <property type="match status" value="1"/>
</dbReference>
<dbReference type="RefSeq" id="WP_086543467.1">
    <property type="nucleotide sequence ID" value="NZ_MSSW01000073.1"/>
</dbReference>
<evidence type="ECO:0000259" key="1">
    <source>
        <dbReference type="Pfam" id="PF04773"/>
    </source>
</evidence>
<dbReference type="Pfam" id="PF04773">
    <property type="entry name" value="FecR"/>
    <property type="match status" value="1"/>
</dbReference>
<dbReference type="EMBL" id="QUNF01000034">
    <property type="protein sequence ID" value="REG78443.1"/>
    <property type="molecule type" value="Genomic_DNA"/>
</dbReference>
<organism evidence="2 3">
    <name type="scientific">Algoriphagus antarcticus</name>
    <dbReference type="NCBI Taxonomy" id="238540"/>
    <lineage>
        <taxon>Bacteria</taxon>
        <taxon>Pseudomonadati</taxon>
        <taxon>Bacteroidota</taxon>
        <taxon>Cytophagia</taxon>
        <taxon>Cytophagales</taxon>
        <taxon>Cyclobacteriaceae</taxon>
        <taxon>Algoriphagus</taxon>
    </lineage>
</organism>
<dbReference type="PANTHER" id="PTHR30273:SF2">
    <property type="entry name" value="PROTEIN FECR"/>
    <property type="match status" value="1"/>
</dbReference>
<keyword evidence="3" id="KW-1185">Reference proteome</keyword>
<dbReference type="Proteomes" id="UP000256405">
    <property type="component" value="Unassembled WGS sequence"/>
</dbReference>
<dbReference type="InterPro" id="IPR012373">
    <property type="entry name" value="Ferrdict_sens_TM"/>
</dbReference>
<dbReference type="AlphaFoldDB" id="A0A3E0D7H6"/>
<dbReference type="GO" id="GO:0016989">
    <property type="term" value="F:sigma factor antagonist activity"/>
    <property type="evidence" value="ECO:0007669"/>
    <property type="project" value="TreeGrafter"/>
</dbReference>
<dbReference type="PANTHER" id="PTHR30273">
    <property type="entry name" value="PERIPLASMIC SIGNAL SENSOR AND SIGMA FACTOR ACTIVATOR FECR-RELATED"/>
    <property type="match status" value="1"/>
</dbReference>
<dbReference type="OrthoDB" id="1523489at2"/>
<evidence type="ECO:0000313" key="2">
    <source>
        <dbReference type="EMBL" id="REG78443.1"/>
    </source>
</evidence>
<dbReference type="Gene3D" id="2.60.120.1440">
    <property type="match status" value="1"/>
</dbReference>
<accession>A0A3E0D7H6</accession>
<protein>
    <submittedName>
        <fullName evidence="2">FecR family protein</fullName>
    </submittedName>
</protein>
<feature type="domain" description="FecR protein" evidence="1">
    <location>
        <begin position="95"/>
        <end position="191"/>
    </location>
</feature>
<evidence type="ECO:0000313" key="3">
    <source>
        <dbReference type="Proteomes" id="UP000256405"/>
    </source>
</evidence>
<gene>
    <name evidence="2" type="ORF">C8N25_13446</name>
</gene>
<comment type="caution">
    <text evidence="2">The sequence shown here is derived from an EMBL/GenBank/DDBJ whole genome shotgun (WGS) entry which is preliminary data.</text>
</comment>